<feature type="domain" description="EamA" evidence="7">
    <location>
        <begin position="23"/>
        <end position="156"/>
    </location>
</feature>
<dbReference type="PANTHER" id="PTHR22911">
    <property type="entry name" value="ACYL-MALONYL CONDENSING ENZYME-RELATED"/>
    <property type="match status" value="1"/>
</dbReference>
<dbReference type="Proteomes" id="UP001597373">
    <property type="component" value="Unassembled WGS sequence"/>
</dbReference>
<name>A0ABW5DCG0_9HYPH</name>
<dbReference type="SUPFAM" id="SSF103481">
    <property type="entry name" value="Multidrug resistance efflux transporter EmrE"/>
    <property type="match status" value="2"/>
</dbReference>
<dbReference type="EMBL" id="JBHUIR010000010">
    <property type="protein sequence ID" value="MFD2258707.1"/>
    <property type="molecule type" value="Genomic_DNA"/>
</dbReference>
<feature type="transmembrane region" description="Helical" evidence="6">
    <location>
        <begin position="196"/>
        <end position="218"/>
    </location>
</feature>
<evidence type="ECO:0000256" key="4">
    <source>
        <dbReference type="ARBA" id="ARBA00022989"/>
    </source>
</evidence>
<keyword evidence="4 6" id="KW-1133">Transmembrane helix</keyword>
<dbReference type="Gene3D" id="1.10.3730.20">
    <property type="match status" value="1"/>
</dbReference>
<dbReference type="Pfam" id="PF00892">
    <property type="entry name" value="EamA"/>
    <property type="match status" value="2"/>
</dbReference>
<comment type="subcellular location">
    <subcellularLocation>
        <location evidence="1">Membrane</location>
        <topology evidence="1">Multi-pass membrane protein</topology>
    </subcellularLocation>
</comment>
<feature type="domain" description="EamA" evidence="7">
    <location>
        <begin position="165"/>
        <end position="295"/>
    </location>
</feature>
<protein>
    <submittedName>
        <fullName evidence="8">DMT family transporter</fullName>
    </submittedName>
</protein>
<feature type="transmembrane region" description="Helical" evidence="6">
    <location>
        <begin position="85"/>
        <end position="109"/>
    </location>
</feature>
<feature type="transmembrane region" description="Helical" evidence="6">
    <location>
        <begin position="252"/>
        <end position="272"/>
    </location>
</feature>
<dbReference type="InterPro" id="IPR000620">
    <property type="entry name" value="EamA_dom"/>
</dbReference>
<dbReference type="PANTHER" id="PTHR22911:SF6">
    <property type="entry name" value="SOLUTE CARRIER FAMILY 35 MEMBER G1"/>
    <property type="match status" value="1"/>
</dbReference>
<evidence type="ECO:0000256" key="2">
    <source>
        <dbReference type="ARBA" id="ARBA00009853"/>
    </source>
</evidence>
<feature type="transmembrane region" description="Helical" evidence="6">
    <location>
        <begin position="224"/>
        <end position="245"/>
    </location>
</feature>
<evidence type="ECO:0000313" key="8">
    <source>
        <dbReference type="EMBL" id="MFD2258707.1"/>
    </source>
</evidence>
<feature type="transmembrane region" description="Helical" evidence="6">
    <location>
        <begin position="115"/>
        <end position="133"/>
    </location>
</feature>
<gene>
    <name evidence="8" type="ORF">ACFSMZ_02850</name>
</gene>
<feature type="transmembrane region" description="Helical" evidence="6">
    <location>
        <begin position="54"/>
        <end position="73"/>
    </location>
</feature>
<comment type="similarity">
    <text evidence="2">Belongs to the drug/metabolite transporter (DMT) superfamily. 10 TMS drug/metabolite exporter (DME) (TC 2.A.7.3) family.</text>
</comment>
<feature type="transmembrane region" description="Helical" evidence="6">
    <location>
        <begin position="162"/>
        <end position="184"/>
    </location>
</feature>
<evidence type="ECO:0000259" key="7">
    <source>
        <dbReference type="Pfam" id="PF00892"/>
    </source>
</evidence>
<dbReference type="RefSeq" id="WP_345097864.1">
    <property type="nucleotide sequence ID" value="NZ_BAABGS010000009.1"/>
</dbReference>
<evidence type="ECO:0000256" key="5">
    <source>
        <dbReference type="ARBA" id="ARBA00023136"/>
    </source>
</evidence>
<keyword evidence="3 6" id="KW-0812">Transmembrane</keyword>
<dbReference type="InterPro" id="IPR037185">
    <property type="entry name" value="EmrE-like"/>
</dbReference>
<evidence type="ECO:0000313" key="9">
    <source>
        <dbReference type="Proteomes" id="UP001597373"/>
    </source>
</evidence>
<sequence>MTDTSDKSHAAPHRPSHVDNYLVGMLFALLAFFLLAAMNMIAKLLSVNHSVLEISFYRNLIAVMPFLFVVFGMGRRDILKAKGDVKLLIFRSVLGTVSLAVTFAAYAAMPMADTTAFLFTTSLIVPALGFFMLGERVSSFRWSAIAAGFIGVLIMVRPAGDVNVLGVTLALSAAFIHAFLQILLRKLGKVESPETVTFYFLLIGMLVTAVPMPFIFTMPTMEQVPLLIAIGLCGALAQLCLSIAYKNAPANVVTTFNYSGIIWATAFGWFIWSDWPTLNVWIGGVLVILSNLVILWREARAGARQPRAVE</sequence>
<reference evidence="9" key="1">
    <citation type="journal article" date="2019" name="Int. J. Syst. Evol. Microbiol.">
        <title>The Global Catalogue of Microorganisms (GCM) 10K type strain sequencing project: providing services to taxonomists for standard genome sequencing and annotation.</title>
        <authorList>
            <consortium name="The Broad Institute Genomics Platform"/>
            <consortium name="The Broad Institute Genome Sequencing Center for Infectious Disease"/>
            <person name="Wu L."/>
            <person name="Ma J."/>
        </authorList>
    </citation>
    <scope>NUCLEOTIDE SEQUENCE [LARGE SCALE GENOMIC DNA]</scope>
    <source>
        <strain evidence="9">KCTC 23707</strain>
    </source>
</reference>
<keyword evidence="9" id="KW-1185">Reference proteome</keyword>
<feature type="transmembrane region" description="Helical" evidence="6">
    <location>
        <begin position="278"/>
        <end position="296"/>
    </location>
</feature>
<proteinExistence type="inferred from homology"/>
<evidence type="ECO:0000256" key="3">
    <source>
        <dbReference type="ARBA" id="ARBA00022692"/>
    </source>
</evidence>
<accession>A0ABW5DCG0</accession>
<evidence type="ECO:0000256" key="6">
    <source>
        <dbReference type="SAM" id="Phobius"/>
    </source>
</evidence>
<comment type="caution">
    <text evidence="8">The sequence shown here is derived from an EMBL/GenBank/DDBJ whole genome shotgun (WGS) entry which is preliminary data.</text>
</comment>
<organism evidence="8 9">
    <name type="scientific">Chelativorans composti</name>
    <dbReference type="NCBI Taxonomy" id="768533"/>
    <lineage>
        <taxon>Bacteria</taxon>
        <taxon>Pseudomonadati</taxon>
        <taxon>Pseudomonadota</taxon>
        <taxon>Alphaproteobacteria</taxon>
        <taxon>Hyphomicrobiales</taxon>
        <taxon>Phyllobacteriaceae</taxon>
        <taxon>Chelativorans</taxon>
    </lineage>
</organism>
<feature type="transmembrane region" description="Helical" evidence="6">
    <location>
        <begin position="21"/>
        <end position="42"/>
    </location>
</feature>
<keyword evidence="5 6" id="KW-0472">Membrane</keyword>
<evidence type="ECO:0000256" key="1">
    <source>
        <dbReference type="ARBA" id="ARBA00004141"/>
    </source>
</evidence>
<feature type="transmembrane region" description="Helical" evidence="6">
    <location>
        <begin position="140"/>
        <end position="156"/>
    </location>
</feature>